<protein>
    <submittedName>
        <fullName evidence="1">Uncharacterized protein</fullName>
    </submittedName>
</protein>
<name>A0A4Y8RYA6_9SPHI</name>
<dbReference type="OrthoDB" id="513474at2"/>
<gene>
    <name evidence="1" type="ORF">E2R66_27445</name>
</gene>
<comment type="caution">
    <text evidence="1">The sequence shown here is derived from an EMBL/GenBank/DDBJ whole genome shotgun (WGS) entry which is preliminary data.</text>
</comment>
<dbReference type="Proteomes" id="UP000297540">
    <property type="component" value="Unassembled WGS sequence"/>
</dbReference>
<organism evidence="1 2">
    <name type="scientific">Mucilaginibacter psychrotolerans</name>
    <dbReference type="NCBI Taxonomy" id="1524096"/>
    <lineage>
        <taxon>Bacteria</taxon>
        <taxon>Pseudomonadati</taxon>
        <taxon>Bacteroidota</taxon>
        <taxon>Sphingobacteriia</taxon>
        <taxon>Sphingobacteriales</taxon>
        <taxon>Sphingobacteriaceae</taxon>
        <taxon>Mucilaginibacter</taxon>
    </lineage>
</organism>
<dbReference type="AlphaFoldDB" id="A0A4Y8RYA6"/>
<evidence type="ECO:0000313" key="1">
    <source>
        <dbReference type="EMBL" id="TFF30395.1"/>
    </source>
</evidence>
<keyword evidence="2" id="KW-1185">Reference proteome</keyword>
<dbReference type="RefSeq" id="WP_133236950.1">
    <property type="nucleotide sequence ID" value="NZ_SOZE01000057.1"/>
</dbReference>
<sequence>MENKPVLDFEFDIELYEEEIRSKGFCDNVRVTLPNNLMYKVCFYDPVRLQQDIQDEHYIAIPGLLIVQEITLEGMKKLVYILFSSGYFNNLKPLN</sequence>
<dbReference type="EMBL" id="SOZE01000057">
    <property type="protein sequence ID" value="TFF30395.1"/>
    <property type="molecule type" value="Genomic_DNA"/>
</dbReference>
<proteinExistence type="predicted"/>
<evidence type="ECO:0000313" key="2">
    <source>
        <dbReference type="Proteomes" id="UP000297540"/>
    </source>
</evidence>
<reference evidence="1 2" key="1">
    <citation type="journal article" date="2017" name="Int. J. Syst. Evol. Microbiol.">
        <title>Mucilaginibacterpsychrotolerans sp. nov., isolated from peatlands.</title>
        <authorList>
            <person name="Deng Y."/>
            <person name="Shen L."/>
            <person name="Xu B."/>
            <person name="Liu Y."/>
            <person name="Gu Z."/>
            <person name="Liu H."/>
            <person name="Zhou Y."/>
        </authorList>
    </citation>
    <scope>NUCLEOTIDE SEQUENCE [LARGE SCALE GENOMIC DNA]</scope>
    <source>
        <strain evidence="1 2">NH7-4</strain>
    </source>
</reference>
<accession>A0A4Y8RYA6</accession>